<sequence length="70" mass="8138">MSRDIRIEFGEKVRKVRKQKGLTQEELADRAGLHFTYIGQVERGKRNPSLINIHRIVKALHISISQIFPL</sequence>
<evidence type="ECO:0000256" key="3">
    <source>
        <dbReference type="ARBA" id="ARBA00023163"/>
    </source>
</evidence>
<dbReference type="SUPFAM" id="SSF47413">
    <property type="entry name" value="lambda repressor-like DNA-binding domains"/>
    <property type="match status" value="1"/>
</dbReference>
<dbReference type="PROSITE" id="PS50943">
    <property type="entry name" value="HTH_CROC1"/>
    <property type="match status" value="1"/>
</dbReference>
<dbReference type="PANTHER" id="PTHR46797">
    <property type="entry name" value="HTH-TYPE TRANSCRIPTIONAL REGULATOR"/>
    <property type="match status" value="1"/>
</dbReference>
<organism evidence="5 6">
    <name type="scientific">Candidatus Roizmanbacteria bacterium CG_4_10_14_0_2_um_filter_39_13</name>
    <dbReference type="NCBI Taxonomy" id="1974825"/>
    <lineage>
        <taxon>Bacteria</taxon>
        <taxon>Candidatus Roizmaniibacteriota</taxon>
    </lineage>
</organism>
<dbReference type="Proteomes" id="UP000228503">
    <property type="component" value="Unassembled WGS sequence"/>
</dbReference>
<dbReference type="SMART" id="SM00530">
    <property type="entry name" value="HTH_XRE"/>
    <property type="match status" value="1"/>
</dbReference>
<dbReference type="Gene3D" id="1.10.260.40">
    <property type="entry name" value="lambda repressor-like DNA-binding domains"/>
    <property type="match status" value="1"/>
</dbReference>
<dbReference type="PANTHER" id="PTHR46797:SF23">
    <property type="entry name" value="HTH-TYPE TRANSCRIPTIONAL REGULATOR SUTR"/>
    <property type="match status" value="1"/>
</dbReference>
<protein>
    <submittedName>
        <fullName evidence="5">XRE family transcriptional regulator</fullName>
    </submittedName>
</protein>
<dbReference type="Pfam" id="PF01381">
    <property type="entry name" value="HTH_3"/>
    <property type="match status" value="1"/>
</dbReference>
<comment type="caution">
    <text evidence="5">The sequence shown here is derived from an EMBL/GenBank/DDBJ whole genome shotgun (WGS) entry which is preliminary data.</text>
</comment>
<proteinExistence type="predicted"/>
<evidence type="ECO:0000256" key="2">
    <source>
        <dbReference type="ARBA" id="ARBA00023125"/>
    </source>
</evidence>
<dbReference type="AlphaFoldDB" id="A0A2M7TWL6"/>
<name>A0A2M7TWL6_9BACT</name>
<dbReference type="InterPro" id="IPR050807">
    <property type="entry name" value="TransReg_Diox_bact_type"/>
</dbReference>
<evidence type="ECO:0000313" key="5">
    <source>
        <dbReference type="EMBL" id="PIZ62208.1"/>
    </source>
</evidence>
<dbReference type="CDD" id="cd00093">
    <property type="entry name" value="HTH_XRE"/>
    <property type="match status" value="1"/>
</dbReference>
<dbReference type="EMBL" id="PFOB01000063">
    <property type="protein sequence ID" value="PIZ62208.1"/>
    <property type="molecule type" value="Genomic_DNA"/>
</dbReference>
<dbReference type="InterPro" id="IPR001387">
    <property type="entry name" value="Cro/C1-type_HTH"/>
</dbReference>
<accession>A0A2M7TWL6</accession>
<keyword evidence="1" id="KW-0805">Transcription regulation</keyword>
<dbReference type="GO" id="GO:0005829">
    <property type="term" value="C:cytosol"/>
    <property type="evidence" value="ECO:0007669"/>
    <property type="project" value="TreeGrafter"/>
</dbReference>
<dbReference type="GO" id="GO:0003677">
    <property type="term" value="F:DNA binding"/>
    <property type="evidence" value="ECO:0007669"/>
    <property type="project" value="UniProtKB-KW"/>
</dbReference>
<evidence type="ECO:0000256" key="1">
    <source>
        <dbReference type="ARBA" id="ARBA00023015"/>
    </source>
</evidence>
<dbReference type="GO" id="GO:0003700">
    <property type="term" value="F:DNA-binding transcription factor activity"/>
    <property type="evidence" value="ECO:0007669"/>
    <property type="project" value="TreeGrafter"/>
</dbReference>
<feature type="domain" description="HTH cro/C1-type" evidence="4">
    <location>
        <begin position="13"/>
        <end position="67"/>
    </location>
</feature>
<keyword evidence="3" id="KW-0804">Transcription</keyword>
<keyword evidence="2" id="KW-0238">DNA-binding</keyword>
<reference evidence="6" key="1">
    <citation type="submission" date="2017-09" db="EMBL/GenBank/DDBJ databases">
        <title>Depth-based differentiation of microbial function through sediment-hosted aquifers and enrichment of novel symbionts in the deep terrestrial subsurface.</title>
        <authorList>
            <person name="Probst A.J."/>
            <person name="Ladd B."/>
            <person name="Jarett J.K."/>
            <person name="Geller-Mcgrath D.E."/>
            <person name="Sieber C.M.K."/>
            <person name="Emerson J.B."/>
            <person name="Anantharaman K."/>
            <person name="Thomas B.C."/>
            <person name="Malmstrom R."/>
            <person name="Stieglmeier M."/>
            <person name="Klingl A."/>
            <person name="Woyke T."/>
            <person name="Ryan C.M."/>
            <person name="Banfield J.F."/>
        </authorList>
    </citation>
    <scope>NUCLEOTIDE SEQUENCE [LARGE SCALE GENOMIC DNA]</scope>
</reference>
<gene>
    <name evidence="5" type="ORF">COY16_04990</name>
</gene>
<evidence type="ECO:0000313" key="6">
    <source>
        <dbReference type="Proteomes" id="UP000228503"/>
    </source>
</evidence>
<dbReference type="InterPro" id="IPR010982">
    <property type="entry name" value="Lambda_DNA-bd_dom_sf"/>
</dbReference>
<evidence type="ECO:0000259" key="4">
    <source>
        <dbReference type="PROSITE" id="PS50943"/>
    </source>
</evidence>